<name>A0A225DI05_9BACT</name>
<comment type="caution">
    <text evidence="1">The sequence shown here is derived from an EMBL/GenBank/DDBJ whole genome shotgun (WGS) entry which is preliminary data.</text>
</comment>
<protein>
    <submittedName>
        <fullName evidence="1">Uncharacterized protein</fullName>
    </submittedName>
</protein>
<dbReference type="AlphaFoldDB" id="A0A225DI05"/>
<accession>A0A225DI05</accession>
<gene>
    <name evidence="1" type="ORF">FRUB_04982</name>
</gene>
<organism evidence="1 2">
    <name type="scientific">Fimbriiglobus ruber</name>
    <dbReference type="NCBI Taxonomy" id="1908690"/>
    <lineage>
        <taxon>Bacteria</taxon>
        <taxon>Pseudomonadati</taxon>
        <taxon>Planctomycetota</taxon>
        <taxon>Planctomycetia</taxon>
        <taxon>Gemmatales</taxon>
        <taxon>Gemmataceae</taxon>
        <taxon>Fimbriiglobus</taxon>
    </lineage>
</organism>
<dbReference type="Proteomes" id="UP000214646">
    <property type="component" value="Unassembled WGS sequence"/>
</dbReference>
<dbReference type="EMBL" id="NIDE01000007">
    <property type="protein sequence ID" value="OWK41090.1"/>
    <property type="molecule type" value="Genomic_DNA"/>
</dbReference>
<reference evidence="2" key="1">
    <citation type="submission" date="2017-06" db="EMBL/GenBank/DDBJ databases">
        <title>Genome analysis of Fimbriiglobus ruber SP5, the first member of the order Planctomycetales with confirmed chitinolytic capability.</title>
        <authorList>
            <person name="Ravin N.V."/>
            <person name="Rakitin A.L."/>
            <person name="Ivanova A.A."/>
            <person name="Beletsky A.V."/>
            <person name="Kulichevskaya I.S."/>
            <person name="Mardanov A.V."/>
            <person name="Dedysh S.N."/>
        </authorList>
    </citation>
    <scope>NUCLEOTIDE SEQUENCE [LARGE SCALE GENOMIC DNA]</scope>
    <source>
        <strain evidence="2">SP5</strain>
    </source>
</reference>
<evidence type="ECO:0000313" key="1">
    <source>
        <dbReference type="EMBL" id="OWK41090.1"/>
    </source>
</evidence>
<sequence>MAALKLLHTSAFLNSGTDRVGRLVAEERYCPGGFNGVPGDLIDRGAGGILQ</sequence>
<keyword evidence="2" id="KW-1185">Reference proteome</keyword>
<proteinExistence type="predicted"/>
<evidence type="ECO:0000313" key="2">
    <source>
        <dbReference type="Proteomes" id="UP000214646"/>
    </source>
</evidence>